<evidence type="ECO:0000256" key="2">
    <source>
        <dbReference type="SAM" id="SignalP"/>
    </source>
</evidence>
<proteinExistence type="predicted"/>
<comment type="caution">
    <text evidence="3">The sequence shown here is derived from an EMBL/GenBank/DDBJ whole genome shotgun (WGS) entry which is preliminary data.</text>
</comment>
<dbReference type="GeneID" id="87869333"/>
<dbReference type="RefSeq" id="XP_062693557.1">
    <property type="nucleotide sequence ID" value="XM_062831711.1"/>
</dbReference>
<accession>A0AAJ0MRX5</accession>
<keyword evidence="1" id="KW-1133">Transmembrane helix</keyword>
<evidence type="ECO:0000256" key="1">
    <source>
        <dbReference type="SAM" id="Phobius"/>
    </source>
</evidence>
<keyword evidence="1" id="KW-0472">Membrane</keyword>
<dbReference type="CDD" id="cd11577">
    <property type="entry name" value="GH71"/>
    <property type="match status" value="1"/>
</dbReference>
<dbReference type="InterPro" id="IPR005197">
    <property type="entry name" value="Glyco_hydro_71"/>
</dbReference>
<gene>
    <name evidence="3" type="ORF">B0T23DRAFT_102271</name>
</gene>
<dbReference type="PANTHER" id="PTHR43173:SF33">
    <property type="entry name" value="ASCUS WALL ENDO-1,3-ALPHA-GLUCANASE-RELATED"/>
    <property type="match status" value="1"/>
</dbReference>
<dbReference type="EMBL" id="JAULSX010000003">
    <property type="protein sequence ID" value="KAK3494128.1"/>
    <property type="molecule type" value="Genomic_DNA"/>
</dbReference>
<feature type="transmembrane region" description="Helical" evidence="1">
    <location>
        <begin position="931"/>
        <end position="964"/>
    </location>
</feature>
<name>A0AAJ0MRX5_9PEZI</name>
<dbReference type="AlphaFoldDB" id="A0AAJ0MRX5"/>
<reference evidence="3 4" key="1">
    <citation type="journal article" date="2023" name="Mol. Phylogenet. Evol.">
        <title>Genome-scale phylogeny and comparative genomics of the fungal order Sordariales.</title>
        <authorList>
            <person name="Hensen N."/>
            <person name="Bonometti L."/>
            <person name="Westerberg I."/>
            <person name="Brannstrom I.O."/>
            <person name="Guillou S."/>
            <person name="Cros-Aarteil S."/>
            <person name="Calhoun S."/>
            <person name="Haridas S."/>
            <person name="Kuo A."/>
            <person name="Mondo S."/>
            <person name="Pangilinan J."/>
            <person name="Riley R."/>
            <person name="LaButti K."/>
            <person name="Andreopoulos B."/>
            <person name="Lipzen A."/>
            <person name="Chen C."/>
            <person name="Yan M."/>
            <person name="Daum C."/>
            <person name="Ng V."/>
            <person name="Clum A."/>
            <person name="Steindorff A."/>
            <person name="Ohm R.A."/>
            <person name="Martin F."/>
            <person name="Silar P."/>
            <person name="Natvig D.O."/>
            <person name="Lalanne C."/>
            <person name="Gautier V."/>
            <person name="Ament-Velasquez S.L."/>
            <person name="Kruys A."/>
            <person name="Hutchinson M.I."/>
            <person name="Powell A.J."/>
            <person name="Barry K."/>
            <person name="Miller A.N."/>
            <person name="Grigoriev I.V."/>
            <person name="Debuchy R."/>
            <person name="Gladieux P."/>
            <person name="Hiltunen Thoren M."/>
            <person name="Johannesson H."/>
        </authorList>
    </citation>
    <scope>NUCLEOTIDE SEQUENCE [LARGE SCALE GENOMIC DNA]</scope>
    <source>
        <strain evidence="3 4">FGSC 10403</strain>
    </source>
</reference>
<dbReference type="InterPro" id="IPR051130">
    <property type="entry name" value="Mito_struct-func_regulator"/>
</dbReference>
<keyword evidence="4" id="KW-1185">Reference proteome</keyword>
<feature type="chain" id="PRO_5042517650" evidence="2">
    <location>
        <begin position="20"/>
        <end position="1049"/>
    </location>
</feature>
<protein>
    <submittedName>
        <fullName evidence="3">Glycosyl hydrolase family 71-domain-containing protein</fullName>
    </submittedName>
</protein>
<feature type="transmembrane region" description="Helical" evidence="1">
    <location>
        <begin position="859"/>
        <end position="882"/>
    </location>
</feature>
<dbReference type="PANTHER" id="PTHR43173">
    <property type="entry name" value="ABC1 FAMILY PROTEIN"/>
    <property type="match status" value="1"/>
</dbReference>
<evidence type="ECO:0000313" key="4">
    <source>
        <dbReference type="Proteomes" id="UP001285908"/>
    </source>
</evidence>
<evidence type="ECO:0000313" key="3">
    <source>
        <dbReference type="EMBL" id="KAK3494128.1"/>
    </source>
</evidence>
<dbReference type="Gene3D" id="3.20.20.80">
    <property type="entry name" value="Glycosidases"/>
    <property type="match status" value="1"/>
</dbReference>
<organism evidence="3 4">
    <name type="scientific">Neurospora hispaniola</name>
    <dbReference type="NCBI Taxonomy" id="588809"/>
    <lineage>
        <taxon>Eukaryota</taxon>
        <taxon>Fungi</taxon>
        <taxon>Dikarya</taxon>
        <taxon>Ascomycota</taxon>
        <taxon>Pezizomycotina</taxon>
        <taxon>Sordariomycetes</taxon>
        <taxon>Sordariomycetidae</taxon>
        <taxon>Sordariales</taxon>
        <taxon>Sordariaceae</taxon>
        <taxon>Neurospora</taxon>
    </lineage>
</organism>
<keyword evidence="2" id="KW-0732">Signal</keyword>
<feature type="signal peptide" evidence="2">
    <location>
        <begin position="1"/>
        <end position="19"/>
    </location>
</feature>
<feature type="transmembrane region" description="Helical" evidence="1">
    <location>
        <begin position="984"/>
        <end position="1003"/>
    </location>
</feature>
<keyword evidence="1" id="KW-0812">Transmembrane</keyword>
<sequence>MRWLTLAVAAATIVTQVTAKAVFAHFMVGNTENYTTSDWQEDMLLAKKAHIDAFALNMAHDDPVNEKSLPAAFSAAASVGMQLFFSFDYAGNGFWPKETVIKYITTYASSSAYYHHNGKPFVSTFEGPEHATDWIDIKSQTSCFFMPDWSSLGAMKAMAAGGGVADGLFSWAAWAWGDWDMYTYTDASYAQYLNGKPYMMPISPWFYTNLPGYNKNWLWRGDRAWGDRWIQAQWWQPEFVQIISWNDYGESHYIGPVREHAMAAFDIGRAPYNYGTLPHDAWRDILPFVIDMYKNNVSRLDYEQAVAWYMLVDPANCDHNGTVANTASQLQVEFEPEAVLDHKIHFIALLNGPPDSVTCNVGGTIRAGTVYQGPDGDGAGMYLGECKIASGGPVKIIIYGTSGDPVLTIYGNQIHDECHLWNGFTNYNAYVVGAKAPSPIEGQVADISQAVCVNGTGMHLVKDLCEFTCSLGYCPSTACVCTRLGKPLTLPKATGVQGYPRGDLDESVSGLCSFACNYGNCSDFHQYCVTTKVPLPVRPQSLFEPQYCTAGLSQRGQEYFDQLCDFSCRHGYCPLRVCICSIGWGFANILDPNTTSNAKPLPGVLDYGLCSFACQRGYCPDDVCYEDGVYDGDLIFGEFYDPIEELYTDLEPIEDLTCDPSKVPQTLDDLVHAADTGSVPSVCWNRWALQILIRTLRGLKDEYEESTKGYDHLFDVYQDWVKKSVSPQLQAFVNPGTRTSPGLKYFDCVLTYEGHKHEKTACEHVGLDMLPSDDWDVTFTLRNETGFYAEVLDKLGIAKEWITFGDVKLPRACKDFGGDDGAHVGGQGKNSGCRPARQTLTNFPIAIDTKDISVPNPKVVLEAALANMTALVDSLLVAYFLVGTDTTEADSGDVVTAASMPIFMLQQAIDNMNEIKKMGGHIIEENKKKLILLILGIVLMVIPIVGEAGGALFGGVAMVSRIVALIDLAGNVGLTAYDVVEDPASAPFAIMGMLIGFGAGNVLGGRSEKSFAEAGQARKAMPASSVAKLGNIFVENDSKIQKLINACIR</sequence>
<dbReference type="Pfam" id="PF03659">
    <property type="entry name" value="Glyco_hydro_71"/>
    <property type="match status" value="1"/>
</dbReference>
<keyword evidence="3" id="KW-0378">Hydrolase</keyword>
<dbReference type="Proteomes" id="UP001285908">
    <property type="component" value="Unassembled WGS sequence"/>
</dbReference>
<dbReference type="GO" id="GO:0051118">
    <property type="term" value="F:glucan endo-1,3-alpha-glucosidase activity"/>
    <property type="evidence" value="ECO:0007669"/>
    <property type="project" value="InterPro"/>
</dbReference>